<dbReference type="GO" id="GO:0042742">
    <property type="term" value="P:defense response to bacterium"/>
    <property type="evidence" value="ECO:0007669"/>
    <property type="project" value="UniProtKB-ARBA"/>
</dbReference>
<dbReference type="GO" id="GO:0043531">
    <property type="term" value="F:ADP binding"/>
    <property type="evidence" value="ECO:0007669"/>
    <property type="project" value="InterPro"/>
</dbReference>
<dbReference type="Pfam" id="PF13976">
    <property type="entry name" value="gag_pre-integrs"/>
    <property type="match status" value="1"/>
</dbReference>
<feature type="region of interest" description="Disordered" evidence="6">
    <location>
        <begin position="2197"/>
        <end position="2277"/>
    </location>
</feature>
<evidence type="ECO:0000256" key="5">
    <source>
        <dbReference type="PROSITE-ProRule" id="PRU00047"/>
    </source>
</evidence>
<dbReference type="InterPro" id="IPR002213">
    <property type="entry name" value="UDP_glucos_trans"/>
</dbReference>
<dbReference type="InterPro" id="IPR036388">
    <property type="entry name" value="WH-like_DNA-bd_sf"/>
</dbReference>
<dbReference type="InterPro" id="IPR058922">
    <property type="entry name" value="WHD_DRP"/>
</dbReference>
<dbReference type="InterPro" id="IPR025724">
    <property type="entry name" value="GAG-pre-integrase_dom"/>
</dbReference>
<dbReference type="InterPro" id="IPR001584">
    <property type="entry name" value="Integrase_cat-core"/>
</dbReference>
<organism evidence="9">
    <name type="scientific">Ananas comosus var. bracteatus</name>
    <name type="common">red pineapple</name>
    <dbReference type="NCBI Taxonomy" id="296719"/>
    <lineage>
        <taxon>Eukaryota</taxon>
        <taxon>Viridiplantae</taxon>
        <taxon>Streptophyta</taxon>
        <taxon>Embryophyta</taxon>
        <taxon>Tracheophyta</taxon>
        <taxon>Spermatophyta</taxon>
        <taxon>Magnoliopsida</taxon>
        <taxon>Liliopsida</taxon>
        <taxon>Poales</taxon>
        <taxon>Bromeliaceae</taxon>
        <taxon>Bromelioideae</taxon>
        <taxon>Ananas</taxon>
    </lineage>
</organism>
<protein>
    <submittedName>
        <fullName evidence="9">Uncharacterized protein</fullName>
    </submittedName>
</protein>
<dbReference type="SUPFAM" id="SSF52540">
    <property type="entry name" value="P-loop containing nucleoside triphosphate hydrolases"/>
    <property type="match status" value="1"/>
</dbReference>
<dbReference type="FunFam" id="1.10.10.10:FF:000322">
    <property type="entry name" value="Probable disease resistance protein At1g63360"/>
    <property type="match status" value="1"/>
</dbReference>
<dbReference type="Pfam" id="PF00931">
    <property type="entry name" value="NB-ARC"/>
    <property type="match status" value="1"/>
</dbReference>
<dbReference type="InterPro" id="IPR056789">
    <property type="entry name" value="LRR_R13L1-DRL21"/>
</dbReference>
<dbReference type="SUPFAM" id="SSF53098">
    <property type="entry name" value="Ribonuclease H-like"/>
    <property type="match status" value="1"/>
</dbReference>
<dbReference type="PANTHER" id="PTHR36766">
    <property type="entry name" value="PLANT BROAD-SPECTRUM MILDEW RESISTANCE PROTEIN RPW8"/>
    <property type="match status" value="1"/>
</dbReference>
<feature type="compositionally biased region" description="Basic and acidic residues" evidence="6">
    <location>
        <begin position="2242"/>
        <end position="2277"/>
    </location>
</feature>
<dbReference type="Pfam" id="PF22936">
    <property type="entry name" value="Pol_BBD"/>
    <property type="match status" value="1"/>
</dbReference>
<keyword evidence="5" id="KW-0862">Zinc</keyword>
<dbReference type="GO" id="GO:0008194">
    <property type="term" value="F:UDP-glycosyltransferase activity"/>
    <property type="evidence" value="ECO:0007669"/>
    <property type="project" value="InterPro"/>
</dbReference>
<dbReference type="SMART" id="SM00343">
    <property type="entry name" value="ZnF_C2HC"/>
    <property type="match status" value="1"/>
</dbReference>
<accession>A0A6V7PE18</accession>
<evidence type="ECO:0000256" key="3">
    <source>
        <dbReference type="ARBA" id="ARBA00022737"/>
    </source>
</evidence>
<dbReference type="InterPro" id="IPR003591">
    <property type="entry name" value="Leu-rich_rpt_typical-subtyp"/>
</dbReference>
<dbReference type="InterPro" id="IPR027417">
    <property type="entry name" value="P-loop_NTPase"/>
</dbReference>
<dbReference type="GO" id="GO:0003676">
    <property type="term" value="F:nucleic acid binding"/>
    <property type="evidence" value="ECO:0007669"/>
    <property type="project" value="InterPro"/>
</dbReference>
<dbReference type="Gene3D" id="3.40.50.300">
    <property type="entry name" value="P-loop containing nucleotide triphosphate hydrolases"/>
    <property type="match status" value="1"/>
</dbReference>
<dbReference type="Pfam" id="PF00665">
    <property type="entry name" value="rve"/>
    <property type="match status" value="1"/>
</dbReference>
<proteinExistence type="predicted"/>
<dbReference type="InterPro" id="IPR054722">
    <property type="entry name" value="PolX-like_BBD"/>
</dbReference>
<reference evidence="9" key="1">
    <citation type="submission" date="2020-07" db="EMBL/GenBank/DDBJ databases">
        <authorList>
            <person name="Lin J."/>
        </authorList>
    </citation>
    <scope>NUCLEOTIDE SEQUENCE</scope>
</reference>
<dbReference type="PRINTS" id="PR00364">
    <property type="entry name" value="DISEASERSIST"/>
</dbReference>
<keyword evidence="2" id="KW-0808">Transferase</keyword>
<dbReference type="SMART" id="SM00369">
    <property type="entry name" value="LRR_TYP"/>
    <property type="match status" value="4"/>
</dbReference>
<evidence type="ECO:0000313" key="9">
    <source>
        <dbReference type="EMBL" id="CAD1829101.1"/>
    </source>
</evidence>
<feature type="compositionally biased region" description="Low complexity" evidence="6">
    <location>
        <begin position="1871"/>
        <end position="1888"/>
    </location>
</feature>
<dbReference type="InterPro" id="IPR002182">
    <property type="entry name" value="NB-ARC"/>
</dbReference>
<sequence>MEASGRVVGLGVEILNQSNYKVWKSCLESYLIGEDLWDVVGGGFRRAPADTPENREALKRWRTLNAKAEFVLKRSISHDLFEHIIGCKSAREIWETLDGLMNKKNNARLQLLENELANTIQVARSTNGRVFYFRGQWEVLFAGNKKGHNREEKKKDHKKDGESTSNGERKWKKVIKCYRCGKLGHIKKNCRVKLKEGNVADKCTGSHEAEDWGNCFMAENSTIGASTSINYEEDWIVDSGCGHHLTGNDSKFLSLQRHEGNDAIITADNTIHSVEHEGPVTIKGSDNGNPITLNSVYHVPGMKKNLFSVANAVDAGHYVLFGPKDVKFLKNITDLQAEVVHTGARVNDLFVLSASISSSYVDKMKTNDGAAIWHARLGHLSMDKLKVMVSKNLVNGLPNLATFGSSELCEGCQYGKAHRLPFDKSVTKSKAPLDLVHSDLMGPTSTPSYSGSRYMLLFVDDFTRYTWVYFVKEKSEVFSKFIEFKETVEGVVNRKIKCLRTDNGGEFTSNEFFSFCRQQGIKRELSCAYTPQQNGVAERKIRHLVETCKSWLHAKNLPKALWAEGMACAAYVINHVPLCPTNFKSPYELMWGEKPNVKHFKVFGSTCYVHVPGNLRGKLDPKAKKCIFIGYDERKKGWKCMEPETKKFVVSRDVVFDELSSYYSSQSTSTIEVMSHAQVEMVPQVSESMQVPSSAPTSPISASILEREQSPRGSHDNEDHQEEIQLLRRSQRNIVKPVRYRDGNFSMFLGSLCKQYFLQVVRLLISASVSNFDVIPIVGMGGLGKTTLAQLVYNDPRVRPHFNRRAWVSVSENVDILRVTKAIIESMTNQPCALTELSALQEALRKETEEKCVLLVLDDMWNVNRNLWECFRVSLIGAETVRILITSRNSSVTKNIQTMPPYHLDYLPKDKSIRLFQQHAFGRHDPNAHPNLLEIGHKIVKKCGGLPLVLKTLGGLLRYEVDEEKWIDTLESDLCELDEGRSSILPALKLSYNHLPKHLKPCFLYFSAFPKGHEFQKDTIVRMWIAHNYIDPKANKSLEEIGGEYFDELQGRFLLDSFRKYGRDMYRVHDMLHDLAKSVSRNEMLCYISNMVQRLYGSENQMSLNFLSAENPPKAVRSLLNYSLDTDLTDSQIIFSKLACLRVLELNLHALSELPDSIGGLKHLRYLSVIGRKLQKLPELVCLLYNLQTLDLQHCSSLVELPEAIGNLINLRYIRLRSTKIEKLPETVFLLSSLRFLDLNSCYRLKELPGCIKQLTSLCSLDISHTKIHRIPHGLGMLTNLRKLEASLEGKSDDRHGGLGELKNLVKLGGTLCISRLENVVDLEHVKRINLESKRNLRSLKLKWTRPVTELREVDKKENDKEEGQLHLEVSSNDIGEANNGDIEEVLNKLQPHRNISKLTIDGYTGTKFPCWMGDPFALSQLTTLFLTHCYSRETNVLPPLGRLPSLTSLSVTGVGVEKLGDEFCGNSVAFPSLERLEFKDMPKWEEWVGVLSGDFPQLKQLSIKYCPKLWKLLSFPALCSFCIYECESLKSLSLCQEQGSHPALQILSIKGCQQLTSLLGLDNLRKIEKLEISDCGIHELELSLHSKLQYVHIARCWRLASVSGLHTLTSVTSLRLACCPQLHLSCDEKLCSVPTPVEVVDCPRLVKWCHKNKCDYVQKISALRGLTLSDDEEMPSALAAHNLPSVEHLCIKNSEQSPSASQSYQFYRGFIGFFPNDPNVPMLERLELSNCREVVSIAGLNSLNSLQHLLIRDCPELLSLPDEWLPSALDSFVVRSCDKLTSLPPLSGNLQAFQELQIVNCPKLTRVTGLQNIRSLSILIALRCEQLRISPDERLGSVPQNVLIKDCPMMTEWCLRYSIPYARRSRGRGSRSNPWPRLRPAAASARPSTRRSCRTSLPLPSPRALVLDFFCTDALDVAAELALPAYFLFTSGASALAVFLHLPVLDARSAKCFRELDAEPLRDPGVPPLPADHMPLPILDRTGEAYEGFLGHSRCLARCAGIVVNTSRSLEPRAVDALITAGLCVPDHERPRPTPPVYCVGPLVKSSDGARGRGDECLAWLDSQPKASVVFLCFGSVGRFSAVQLKELAKGIEKSGHRFLWVVRSPPSDDNDDPEKRFLPPPEPDLEKLLPEGFPYRTRERGMVVQSWAPQREVLAHESVGGLGHDFAARSAWQHQRHAALLARFEEALGRLRPAELHPRPSSAPQAAEDISSSSSSRVERSDLDELVRRGGVRGTPLAIEEERSEKATRASLRSEKEGKGREGRKVEQRARTVRI</sequence>
<dbReference type="SUPFAM" id="SSF52058">
    <property type="entry name" value="L domain-like"/>
    <property type="match status" value="2"/>
</dbReference>
<dbReference type="Pfam" id="PF00098">
    <property type="entry name" value="zf-CCHC"/>
    <property type="match status" value="1"/>
</dbReference>
<dbReference type="Gene3D" id="3.80.10.10">
    <property type="entry name" value="Ribonuclease Inhibitor"/>
    <property type="match status" value="4"/>
</dbReference>
<dbReference type="Pfam" id="PF25019">
    <property type="entry name" value="LRR_R13L1-DRL21"/>
    <property type="match status" value="1"/>
</dbReference>
<keyword evidence="1" id="KW-0433">Leucine-rich repeat</keyword>
<feature type="region of interest" description="Disordered" evidence="6">
    <location>
        <begin position="2105"/>
        <end position="2125"/>
    </location>
</feature>
<keyword evidence="4" id="KW-0611">Plant defense</keyword>
<dbReference type="GO" id="GO:0009626">
    <property type="term" value="P:plant-type hypersensitive response"/>
    <property type="evidence" value="ECO:0007669"/>
    <property type="project" value="UniProtKB-ARBA"/>
</dbReference>
<dbReference type="Pfam" id="PF23559">
    <property type="entry name" value="WHD_DRP"/>
    <property type="match status" value="1"/>
</dbReference>
<dbReference type="PANTHER" id="PTHR36766:SF55">
    <property type="entry name" value="OS11G0492900 PROTEIN"/>
    <property type="match status" value="1"/>
</dbReference>
<evidence type="ECO:0000256" key="2">
    <source>
        <dbReference type="ARBA" id="ARBA00022679"/>
    </source>
</evidence>
<dbReference type="Pfam" id="PF25597">
    <property type="entry name" value="SH3_retrovirus"/>
    <property type="match status" value="1"/>
</dbReference>
<feature type="region of interest" description="Disordered" evidence="6">
    <location>
        <begin position="1865"/>
        <end position="1896"/>
    </location>
</feature>
<evidence type="ECO:0000256" key="6">
    <source>
        <dbReference type="SAM" id="MobiDB-lite"/>
    </source>
</evidence>
<dbReference type="InterPro" id="IPR032675">
    <property type="entry name" value="LRR_dom_sf"/>
</dbReference>
<dbReference type="InterPro" id="IPR001878">
    <property type="entry name" value="Znf_CCHC"/>
</dbReference>
<dbReference type="SUPFAM" id="SSF57756">
    <property type="entry name" value="Retrovirus zinc finger-like domains"/>
    <property type="match status" value="1"/>
</dbReference>
<dbReference type="GO" id="GO:0002758">
    <property type="term" value="P:innate immune response-activating signaling pathway"/>
    <property type="evidence" value="ECO:0007669"/>
    <property type="project" value="UniProtKB-ARBA"/>
</dbReference>
<dbReference type="InterPro" id="IPR036397">
    <property type="entry name" value="RNaseH_sf"/>
</dbReference>
<dbReference type="InterPro" id="IPR012337">
    <property type="entry name" value="RNaseH-like_sf"/>
</dbReference>
<keyword evidence="3" id="KW-0677">Repeat</keyword>
<dbReference type="Gene3D" id="3.40.50.2000">
    <property type="entry name" value="Glycogen Phosphorylase B"/>
    <property type="match status" value="2"/>
</dbReference>
<feature type="region of interest" description="Disordered" evidence="6">
    <location>
        <begin position="146"/>
        <end position="167"/>
    </location>
</feature>
<keyword evidence="5" id="KW-0479">Metal-binding</keyword>
<keyword evidence="5" id="KW-0863">Zinc-finger</keyword>
<dbReference type="EMBL" id="LR862147">
    <property type="protein sequence ID" value="CAD1829101.1"/>
    <property type="molecule type" value="Genomic_DNA"/>
</dbReference>
<name>A0A6V7PE18_ANACO</name>
<feature type="domain" description="CCHC-type" evidence="7">
    <location>
        <begin position="176"/>
        <end position="191"/>
    </location>
</feature>
<evidence type="ECO:0000259" key="8">
    <source>
        <dbReference type="PROSITE" id="PS50994"/>
    </source>
</evidence>
<dbReference type="CDD" id="cd03784">
    <property type="entry name" value="GT1_Gtf-like"/>
    <property type="match status" value="1"/>
</dbReference>
<evidence type="ECO:0000259" key="7">
    <source>
        <dbReference type="PROSITE" id="PS50158"/>
    </source>
</evidence>
<dbReference type="Gene3D" id="1.10.10.10">
    <property type="entry name" value="Winged helix-like DNA-binding domain superfamily/Winged helix DNA-binding domain"/>
    <property type="match status" value="1"/>
</dbReference>
<dbReference type="GO" id="GO:0015074">
    <property type="term" value="P:DNA integration"/>
    <property type="evidence" value="ECO:0007669"/>
    <property type="project" value="InterPro"/>
</dbReference>
<dbReference type="InterPro" id="IPR057670">
    <property type="entry name" value="SH3_retrovirus"/>
</dbReference>
<evidence type="ECO:0000256" key="1">
    <source>
        <dbReference type="ARBA" id="ARBA00022614"/>
    </source>
</evidence>
<gene>
    <name evidence="9" type="ORF">CB5_LOCUS12312</name>
</gene>
<feature type="domain" description="Integrase catalytic" evidence="8">
    <location>
        <begin position="428"/>
        <end position="594"/>
    </location>
</feature>
<dbReference type="PROSITE" id="PS50994">
    <property type="entry name" value="INTEGRASE"/>
    <property type="match status" value="1"/>
</dbReference>
<dbReference type="InterPro" id="IPR036875">
    <property type="entry name" value="Znf_CCHC_sf"/>
</dbReference>
<feature type="compositionally biased region" description="Basic and acidic residues" evidence="6">
    <location>
        <begin position="2219"/>
        <end position="2230"/>
    </location>
</feature>
<dbReference type="SUPFAM" id="SSF53756">
    <property type="entry name" value="UDP-Glycosyltransferase/glycogen phosphorylase"/>
    <property type="match status" value="1"/>
</dbReference>
<dbReference type="PROSITE" id="PS50158">
    <property type="entry name" value="ZF_CCHC"/>
    <property type="match status" value="1"/>
</dbReference>
<dbReference type="GO" id="GO:0008270">
    <property type="term" value="F:zinc ion binding"/>
    <property type="evidence" value="ECO:0007669"/>
    <property type="project" value="UniProtKB-KW"/>
</dbReference>
<dbReference type="Gene3D" id="3.30.420.10">
    <property type="entry name" value="Ribonuclease H-like superfamily/Ribonuclease H"/>
    <property type="match status" value="1"/>
</dbReference>
<feature type="compositionally biased region" description="Basic and acidic residues" evidence="6">
    <location>
        <begin position="149"/>
        <end position="162"/>
    </location>
</feature>
<dbReference type="Pfam" id="PF14223">
    <property type="entry name" value="Retrotran_gag_2"/>
    <property type="match status" value="1"/>
</dbReference>
<evidence type="ECO:0000256" key="4">
    <source>
        <dbReference type="ARBA" id="ARBA00022821"/>
    </source>
</evidence>